<dbReference type="PANTHER" id="PTHR23065">
    <property type="entry name" value="PROLINE-SERINE-THREONINE PHOSPHATASE INTERACTING PROTEIN 1"/>
    <property type="match status" value="1"/>
</dbReference>
<dbReference type="SUPFAM" id="SSF49447">
    <property type="entry name" value="Second domain of Mu2 adaptin subunit (ap50) of ap2 adaptor"/>
    <property type="match status" value="1"/>
</dbReference>
<evidence type="ECO:0000313" key="8">
    <source>
        <dbReference type="Proteomes" id="UP000789508"/>
    </source>
</evidence>
<dbReference type="GO" id="GO:0032153">
    <property type="term" value="C:cell division site"/>
    <property type="evidence" value="ECO:0007669"/>
    <property type="project" value="TreeGrafter"/>
</dbReference>
<dbReference type="Proteomes" id="UP000789508">
    <property type="component" value="Unassembled WGS sequence"/>
</dbReference>
<accession>A0A9N8V599</accession>
<feature type="coiled-coil region" evidence="3">
    <location>
        <begin position="149"/>
        <end position="184"/>
    </location>
</feature>
<sequence length="678" mass="75521">MDGQTLNSPTSPIMSPEAVNMTYTQAFLNARPKEAFDAIQLRLRKAKQLNDELALYFSERAAIEDAYVKSLQRLSSKRHLIADRSILGAFSNVWDPLFHEIAEISNIHSLFVDRISEEVETPIRGITTSEDWSQLKNVSKDHEERLLKVNKLKSKNEKLSGKKHEASEMKLKEVQKALDNLQNEWLQEAPHILEKYQSVDETRLTNLKESIARFETIQVETCQKRIESSNISVTTTNHNNSKIIRAAIGTIRRKRTASSNNSSEMTSHIKLEGGEEFNTMPHHTDNHFHQPENSSTLADSSIPKVVVDSDAPPPDLSSYEFSGDEDSDTKPEAMRIHVEIKNEAIPENNEEAAETAIQQVTNTLRSQSTLSLGRNRRGRRESQYRRRTILDSDNIGNGVFSDSPIETRPAVTPEMSSSTSSPTSLTSSEANYRGQPNSSKISQGLRATISEVLNVILKGGEVAKISITGEISLVSNRNIIQPIKLKVTNFSMLDKTAPNASYINPSTSGEAGEYEVNTEMLALTGGAPVVIMKYQVHIDPDHKNEYVPISIIPQWKCEPNKTAFAINYQPNSHFKFSGTLSDLSFLIPVDGEVVGNAAYSNPTGIWNGEKQRILWQIGDFDLSSTESKRLLARFDTKKNSNPAPAAVKFTYKGQLLSNISLEAKVTCQVVSGKYLASQ</sequence>
<feature type="region of interest" description="Disordered" evidence="4">
    <location>
        <begin position="276"/>
        <end position="330"/>
    </location>
</feature>
<protein>
    <submittedName>
        <fullName evidence="7">8714_t:CDS:1</fullName>
    </submittedName>
</protein>
<dbReference type="GO" id="GO:0006897">
    <property type="term" value="P:endocytosis"/>
    <property type="evidence" value="ECO:0007669"/>
    <property type="project" value="UniProtKB-KW"/>
</dbReference>
<dbReference type="OrthoDB" id="27823at2759"/>
<dbReference type="PROSITE" id="PS51072">
    <property type="entry name" value="MHD"/>
    <property type="match status" value="1"/>
</dbReference>
<feature type="compositionally biased region" description="Polar residues" evidence="4">
    <location>
        <begin position="363"/>
        <end position="372"/>
    </location>
</feature>
<evidence type="ECO:0000256" key="3">
    <source>
        <dbReference type="SAM" id="Coils"/>
    </source>
</evidence>
<dbReference type="GO" id="GO:0032185">
    <property type="term" value="P:septin cytoskeleton organization"/>
    <property type="evidence" value="ECO:0007669"/>
    <property type="project" value="TreeGrafter"/>
</dbReference>
<reference evidence="7" key="1">
    <citation type="submission" date="2021-06" db="EMBL/GenBank/DDBJ databases">
        <authorList>
            <person name="Kallberg Y."/>
            <person name="Tangrot J."/>
            <person name="Rosling A."/>
        </authorList>
    </citation>
    <scope>NUCLEOTIDE SEQUENCE</scope>
    <source>
        <strain evidence="7">FL130A</strain>
    </source>
</reference>
<evidence type="ECO:0000256" key="2">
    <source>
        <dbReference type="PROSITE-ProRule" id="PRU01077"/>
    </source>
</evidence>
<dbReference type="InterPro" id="IPR018808">
    <property type="entry name" value="Muniscin_C"/>
</dbReference>
<feature type="domain" description="F-BAR" evidence="6">
    <location>
        <begin position="21"/>
        <end position="185"/>
    </location>
</feature>
<dbReference type="EMBL" id="CAJVPS010000005">
    <property type="protein sequence ID" value="CAG8438632.1"/>
    <property type="molecule type" value="Genomic_DNA"/>
</dbReference>
<dbReference type="InterPro" id="IPR036168">
    <property type="entry name" value="AP2_Mu_C_sf"/>
</dbReference>
<keyword evidence="1" id="KW-0254">Endocytosis</keyword>
<dbReference type="Pfam" id="PF00611">
    <property type="entry name" value="FCH"/>
    <property type="match status" value="1"/>
</dbReference>
<comment type="caution">
    <text evidence="7">The sequence shown here is derived from an EMBL/GenBank/DDBJ whole genome shotgun (WGS) entry which is preliminary data.</text>
</comment>
<organism evidence="7 8">
    <name type="scientific">Ambispora leptoticha</name>
    <dbReference type="NCBI Taxonomy" id="144679"/>
    <lineage>
        <taxon>Eukaryota</taxon>
        <taxon>Fungi</taxon>
        <taxon>Fungi incertae sedis</taxon>
        <taxon>Mucoromycota</taxon>
        <taxon>Glomeromycotina</taxon>
        <taxon>Glomeromycetes</taxon>
        <taxon>Archaeosporales</taxon>
        <taxon>Ambisporaceae</taxon>
        <taxon>Ambispora</taxon>
    </lineage>
</organism>
<dbReference type="Pfam" id="PF10291">
    <property type="entry name" value="muHD"/>
    <property type="match status" value="1"/>
</dbReference>
<dbReference type="AlphaFoldDB" id="A0A9N8V599"/>
<evidence type="ECO:0000256" key="4">
    <source>
        <dbReference type="SAM" id="MobiDB-lite"/>
    </source>
</evidence>
<evidence type="ECO:0000259" key="5">
    <source>
        <dbReference type="PROSITE" id="PS51072"/>
    </source>
</evidence>
<dbReference type="SUPFAM" id="SSF103657">
    <property type="entry name" value="BAR/IMD domain-like"/>
    <property type="match status" value="1"/>
</dbReference>
<dbReference type="GO" id="GO:0005886">
    <property type="term" value="C:plasma membrane"/>
    <property type="evidence" value="ECO:0007669"/>
    <property type="project" value="TreeGrafter"/>
</dbReference>
<evidence type="ECO:0000313" key="7">
    <source>
        <dbReference type="EMBL" id="CAG8438632.1"/>
    </source>
</evidence>
<feature type="domain" description="MHD" evidence="5">
    <location>
        <begin position="442"/>
        <end position="678"/>
    </location>
</feature>
<name>A0A9N8V599_9GLOM</name>
<dbReference type="PROSITE" id="PS51741">
    <property type="entry name" value="F_BAR"/>
    <property type="match status" value="1"/>
</dbReference>
<evidence type="ECO:0000259" key="6">
    <source>
        <dbReference type="PROSITE" id="PS51741"/>
    </source>
</evidence>
<dbReference type="Gene3D" id="1.20.1270.60">
    <property type="entry name" value="Arfaptin homology (AH) domain/BAR domain"/>
    <property type="match status" value="1"/>
</dbReference>
<dbReference type="InterPro" id="IPR031160">
    <property type="entry name" value="F_BAR_dom"/>
</dbReference>
<keyword evidence="8" id="KW-1185">Reference proteome</keyword>
<dbReference type="GO" id="GO:0030139">
    <property type="term" value="C:endocytic vesicle"/>
    <property type="evidence" value="ECO:0007669"/>
    <property type="project" value="TreeGrafter"/>
</dbReference>
<dbReference type="InterPro" id="IPR028565">
    <property type="entry name" value="MHD"/>
</dbReference>
<feature type="region of interest" description="Disordered" evidence="4">
    <location>
        <begin position="363"/>
        <end position="440"/>
    </location>
</feature>
<feature type="compositionally biased region" description="Low complexity" evidence="4">
    <location>
        <begin position="416"/>
        <end position="428"/>
    </location>
</feature>
<dbReference type="InterPro" id="IPR027267">
    <property type="entry name" value="AH/BAR_dom_sf"/>
</dbReference>
<gene>
    <name evidence="7" type="ORF">ALEPTO_LOCUS111</name>
</gene>
<feature type="compositionally biased region" description="Basic and acidic residues" evidence="4">
    <location>
        <begin position="380"/>
        <end position="390"/>
    </location>
</feature>
<keyword evidence="2 3" id="KW-0175">Coiled coil</keyword>
<proteinExistence type="predicted"/>
<dbReference type="InterPro" id="IPR001060">
    <property type="entry name" value="FCH_dom"/>
</dbReference>
<dbReference type="PANTHER" id="PTHR23065:SF54">
    <property type="entry name" value="SUPPRESSOR OF YEAST PROFILIN DELETION"/>
    <property type="match status" value="1"/>
</dbReference>
<evidence type="ECO:0000256" key="1">
    <source>
        <dbReference type="ARBA" id="ARBA00022583"/>
    </source>
</evidence>
<dbReference type="SMART" id="SM00055">
    <property type="entry name" value="FCH"/>
    <property type="match status" value="1"/>
</dbReference>